<dbReference type="InterPro" id="IPR050963">
    <property type="entry name" value="Sirohydro_Cobaltochel/CbiX"/>
</dbReference>
<evidence type="ECO:0000313" key="3">
    <source>
        <dbReference type="Proteomes" id="UP000294919"/>
    </source>
</evidence>
<feature type="chain" id="PRO_5039379330" evidence="1">
    <location>
        <begin position="22"/>
        <end position="581"/>
    </location>
</feature>
<dbReference type="Pfam" id="PF06180">
    <property type="entry name" value="CbiK"/>
    <property type="match status" value="2"/>
</dbReference>
<dbReference type="Gene3D" id="3.40.50.1400">
    <property type="match status" value="4"/>
</dbReference>
<evidence type="ECO:0000313" key="2">
    <source>
        <dbReference type="EMBL" id="TCO72278.1"/>
    </source>
</evidence>
<proteinExistence type="predicted"/>
<evidence type="ECO:0000256" key="1">
    <source>
        <dbReference type="SAM" id="SignalP"/>
    </source>
</evidence>
<dbReference type="Proteomes" id="UP000294919">
    <property type="component" value="Unassembled WGS sequence"/>
</dbReference>
<dbReference type="GO" id="GO:0019251">
    <property type="term" value="P:anaerobic cobalamin biosynthetic process"/>
    <property type="evidence" value="ECO:0007669"/>
    <property type="project" value="InterPro"/>
</dbReference>
<sequence length="581" mass="64635">MKKFKILSLMLALILVVGSFAGCAKKEAVAAEQKRIEENKEMKKAIVVTSFGTSYADTRKVTIEAVEEKITKAFPDYEVRRAFTSDIIIKKLKERDNISVDTLQEALNKLKEEGFQQVIVQPLHIIAGAEYTDILEEVSQFNDGTFEKLVLGRPILTQQEDYEKAVKALKGQLPELTEGQAVVFMGHGTHHPANASYADLQSVMDKKGLNAYVGTVEGYPALEDVIKKLKKDKIKEVTLMPYMLVAGDHANNDMAGEEEDSWKTILKGEGFTVNTYLHGLGENAAYQDIYVEHVKDAIEGKGEVVPKKAVSVEKGAWQEGKKGLLVVSFGTSYADTRKVTIDAVEEKIAKAFPKYETRKAFTSDVIIKKLKDRDGILIDTPEEALKKMQEQEFEEVIVQPLHIMAGAEYNDLLDSVKKYEEKAFKKIVVGKPILDTPADHKVAVEALKAQLPKLNKDQAVVVMGHGTHHPSNASYACLQSMIDDEGLNVYVGTVEGYPTLEDVTQKLKKDNIKEVTLMPYMLVAGDHANNDMAGDEEDSWKTILKGDGFSVNTYLHGLGENKKYQDIYVDHAKKAIEGEEE</sequence>
<dbReference type="CDD" id="cd03413">
    <property type="entry name" value="CbiK_C"/>
    <property type="match status" value="2"/>
</dbReference>
<reference evidence="2 3" key="1">
    <citation type="submission" date="2019-03" db="EMBL/GenBank/DDBJ databases">
        <title>Genomic Encyclopedia of Type Strains, Phase IV (KMG-IV): sequencing the most valuable type-strain genomes for metagenomic binning, comparative biology and taxonomic classification.</title>
        <authorList>
            <person name="Goeker M."/>
        </authorList>
    </citation>
    <scope>NUCLEOTIDE SEQUENCE [LARGE SCALE GENOMIC DNA]</scope>
    <source>
        <strain evidence="2 3">DSM 102940</strain>
    </source>
</reference>
<dbReference type="PANTHER" id="PTHR33542:SF3">
    <property type="entry name" value="SIROHYDROCHLORIN FERROCHELATASE, CHLOROPLASTIC"/>
    <property type="match status" value="1"/>
</dbReference>
<accession>A0A4R2KQ83</accession>
<feature type="signal peptide" evidence="1">
    <location>
        <begin position="1"/>
        <end position="21"/>
    </location>
</feature>
<dbReference type="SUPFAM" id="SSF53800">
    <property type="entry name" value="Chelatase"/>
    <property type="match status" value="2"/>
</dbReference>
<name>A0A4R2KQ83_9FIRM</name>
<dbReference type="EMBL" id="SLWV01000018">
    <property type="protein sequence ID" value="TCO72278.1"/>
    <property type="molecule type" value="Genomic_DNA"/>
</dbReference>
<dbReference type="GO" id="GO:0016852">
    <property type="term" value="F:sirohydrochlorin cobaltochelatase activity"/>
    <property type="evidence" value="ECO:0007669"/>
    <property type="project" value="InterPro"/>
</dbReference>
<dbReference type="AlphaFoldDB" id="A0A4R2KQ83"/>
<protein>
    <submittedName>
        <fullName evidence="2">Cobalamin biosynthesis Co2+ chelatase CbiK</fullName>
    </submittedName>
</protein>
<keyword evidence="1" id="KW-0732">Signal</keyword>
<keyword evidence="3" id="KW-1185">Reference proteome</keyword>
<dbReference type="RefSeq" id="WP_330571306.1">
    <property type="nucleotide sequence ID" value="NZ_SLWV01000018.1"/>
</dbReference>
<organism evidence="2 3">
    <name type="scientific">Marinisporobacter balticus</name>
    <dbReference type="NCBI Taxonomy" id="2018667"/>
    <lineage>
        <taxon>Bacteria</taxon>
        <taxon>Bacillati</taxon>
        <taxon>Bacillota</taxon>
        <taxon>Clostridia</taxon>
        <taxon>Peptostreptococcales</taxon>
        <taxon>Thermotaleaceae</taxon>
        <taxon>Marinisporobacter</taxon>
    </lineage>
</organism>
<dbReference type="CDD" id="cd03412">
    <property type="entry name" value="CbiK_N"/>
    <property type="match status" value="2"/>
</dbReference>
<dbReference type="InterPro" id="IPR010388">
    <property type="entry name" value="Anaerobic_Co-chelatase"/>
</dbReference>
<dbReference type="PROSITE" id="PS51257">
    <property type="entry name" value="PROKAR_LIPOPROTEIN"/>
    <property type="match status" value="1"/>
</dbReference>
<dbReference type="PANTHER" id="PTHR33542">
    <property type="entry name" value="SIROHYDROCHLORIN FERROCHELATASE, CHLOROPLASTIC"/>
    <property type="match status" value="1"/>
</dbReference>
<comment type="caution">
    <text evidence="2">The sequence shown here is derived from an EMBL/GenBank/DDBJ whole genome shotgun (WGS) entry which is preliminary data.</text>
</comment>
<gene>
    <name evidence="2" type="ORF">EV214_11828</name>
</gene>